<feature type="transmembrane region" description="Helical" evidence="1">
    <location>
        <begin position="15"/>
        <end position="36"/>
    </location>
</feature>
<evidence type="ECO:0000313" key="3">
    <source>
        <dbReference type="Proteomes" id="UP001501480"/>
    </source>
</evidence>
<feature type="transmembrane region" description="Helical" evidence="1">
    <location>
        <begin position="179"/>
        <end position="195"/>
    </location>
</feature>
<keyword evidence="1" id="KW-0812">Transmembrane</keyword>
<organism evidence="2 3">
    <name type="scientific">Aeromicrobium halocynthiae</name>
    <dbReference type="NCBI Taxonomy" id="560557"/>
    <lineage>
        <taxon>Bacteria</taxon>
        <taxon>Bacillati</taxon>
        <taxon>Actinomycetota</taxon>
        <taxon>Actinomycetes</taxon>
        <taxon>Propionibacteriales</taxon>
        <taxon>Nocardioidaceae</taxon>
        <taxon>Aeromicrobium</taxon>
    </lineage>
</organism>
<feature type="transmembrane region" description="Helical" evidence="1">
    <location>
        <begin position="109"/>
        <end position="128"/>
    </location>
</feature>
<gene>
    <name evidence="2" type="ORF">GCM10009821_15960</name>
</gene>
<keyword evidence="3" id="KW-1185">Reference proteome</keyword>
<feature type="transmembrane region" description="Helical" evidence="1">
    <location>
        <begin position="48"/>
        <end position="69"/>
    </location>
</feature>
<dbReference type="EMBL" id="BAAAPY010000004">
    <property type="protein sequence ID" value="GAA2077183.1"/>
    <property type="molecule type" value="Genomic_DNA"/>
</dbReference>
<name>A0ABN2VYM6_9ACTN</name>
<evidence type="ECO:0008006" key="4">
    <source>
        <dbReference type="Google" id="ProtNLM"/>
    </source>
</evidence>
<accession>A0ABN2VYM6</accession>
<feature type="transmembrane region" description="Helical" evidence="1">
    <location>
        <begin position="140"/>
        <end position="159"/>
    </location>
</feature>
<keyword evidence="1" id="KW-1133">Transmembrane helix</keyword>
<reference evidence="2 3" key="1">
    <citation type="journal article" date="2019" name="Int. J. Syst. Evol. Microbiol.">
        <title>The Global Catalogue of Microorganisms (GCM) 10K type strain sequencing project: providing services to taxonomists for standard genome sequencing and annotation.</title>
        <authorList>
            <consortium name="The Broad Institute Genomics Platform"/>
            <consortium name="The Broad Institute Genome Sequencing Center for Infectious Disease"/>
            <person name="Wu L."/>
            <person name="Ma J."/>
        </authorList>
    </citation>
    <scope>NUCLEOTIDE SEQUENCE [LARGE SCALE GENOMIC DNA]</scope>
    <source>
        <strain evidence="2 3">JCM 15749</strain>
    </source>
</reference>
<dbReference type="RefSeq" id="WP_344326725.1">
    <property type="nucleotide sequence ID" value="NZ_BAAAPY010000004.1"/>
</dbReference>
<dbReference type="Proteomes" id="UP001501480">
    <property type="component" value="Unassembled WGS sequence"/>
</dbReference>
<dbReference type="Pfam" id="PF09997">
    <property type="entry name" value="DUF2238"/>
    <property type="match status" value="1"/>
</dbReference>
<dbReference type="InterPro" id="IPR014509">
    <property type="entry name" value="YjdF-like"/>
</dbReference>
<evidence type="ECO:0000256" key="1">
    <source>
        <dbReference type="SAM" id="Phobius"/>
    </source>
</evidence>
<proteinExistence type="predicted"/>
<sequence>MPPQPVVVRHETPPIIRTLDIGAKVGLLLLLALAITHPDLGNMRDKAAGLRAVAYPLLSFTIPIVWFLFWRHRSSFPWLADLFVTITCFTDILGNRMDLYDTIVWFDDWMHFMNTGLLTAAFVLLTLPRTATFGATLERSLSFGVTAALAWEIAEYYAFLSSHSERTGAYRDTLGDMGLGALGAVVAAVVIHAMWQRGRLLHTAPQLESRERPLEPTG</sequence>
<protein>
    <recommendedName>
        <fullName evidence="4">VanZ-like domain-containing protein</fullName>
    </recommendedName>
</protein>
<evidence type="ECO:0000313" key="2">
    <source>
        <dbReference type="EMBL" id="GAA2077183.1"/>
    </source>
</evidence>
<keyword evidence="1" id="KW-0472">Membrane</keyword>
<comment type="caution">
    <text evidence="2">The sequence shown here is derived from an EMBL/GenBank/DDBJ whole genome shotgun (WGS) entry which is preliminary data.</text>
</comment>